<feature type="compositionally biased region" description="Polar residues" evidence="1">
    <location>
        <begin position="457"/>
        <end position="474"/>
    </location>
</feature>
<accession>A0A6L2JGR7</accession>
<sequence length="819" mass="92379">MDGVKYKLWRTIFIDLCTCAKVSDDITNDPPTVRDEDWISIDAKIETWYYNTVEANLLQIMIKEQCTAKDLWDNIEEFFTNNKMSRALQLKETFYSPVIETRLVIQILRQLPSSYNSMKDIITNTQPFPTFVNARNMLLLHESRDEHSEPQHEPVLDSSTALYHTTRQNNTGKGKNKSNKNRGNNRRAPKGGATNSGVAVSFDPFGFTVKDFNIGAFVQRCNSHGDLYPVVPREFNNSPFLNVLKTNGIKIRFSCPYTSQQNGKAERTIQTINNIIRTLLFQASLPSTFCVEALYMSVHVLNLLPTTTLSYRAPFELLYWFFPTYTYLRVFGCLCSNLSFTSKHKLSPRSAACVYLGPSSDHRGSRCLDLITQRVHISHHVTFDEDHFPYSSFHSTPSTCEYNVFGNEDTLFVTPGHVPLTLFVGPHKTPSDASLAPSNDTPTHRNGRVVSRDHQPHTPTRPSPYVTSDSTSHQPPHHESGGAAPDLSHVQPTDPLVLDSGSLPLLLTHPMVTRSQTSSIRTVNILTFIATTVVPPLPWSTAHAILVTIQTVLSIVVSRHWPIHQLDVKNAFQNEYLIEEAPRAWYHRFAVFIASIGFVNSKSDNSIFTYHRGCDTIYLLLYVDDIILTVSSVGLVHRVISRLSTEFAMDYGELSYFFDIAASRSSSGLFLSQFSFARDILARTGMSTRNSCTTPVDTKSKLSSLGTRVSVSDPTLYRSLADALQYLTFSRLDITFAVQQVFLFMHDPREPHMDALKYRLVSYTDADWAGCLDTRRSTYRFCVFLCDNLVSWSSKRQHVANVVAEAEYRGIANVVAEAA</sequence>
<dbReference type="GO" id="GO:0015074">
    <property type="term" value="P:DNA integration"/>
    <property type="evidence" value="ECO:0007669"/>
    <property type="project" value="InterPro"/>
</dbReference>
<protein>
    <recommendedName>
        <fullName evidence="2">Integrase catalytic domain-containing protein</fullName>
    </recommendedName>
</protein>
<dbReference type="Pfam" id="PF25597">
    <property type="entry name" value="SH3_retrovirus"/>
    <property type="match status" value="1"/>
</dbReference>
<reference evidence="3" key="1">
    <citation type="journal article" date="2019" name="Sci. Rep.">
        <title>Draft genome of Tanacetum cinerariifolium, the natural source of mosquito coil.</title>
        <authorList>
            <person name="Yamashiro T."/>
            <person name="Shiraishi A."/>
            <person name="Satake H."/>
            <person name="Nakayama K."/>
        </authorList>
    </citation>
    <scope>NUCLEOTIDE SEQUENCE</scope>
</reference>
<dbReference type="GO" id="GO:0003676">
    <property type="term" value="F:nucleic acid binding"/>
    <property type="evidence" value="ECO:0007669"/>
    <property type="project" value="InterPro"/>
</dbReference>
<dbReference type="SUPFAM" id="SSF53098">
    <property type="entry name" value="Ribonuclease H-like"/>
    <property type="match status" value="1"/>
</dbReference>
<gene>
    <name evidence="3" type="ORF">Tci_007860</name>
</gene>
<feature type="region of interest" description="Disordered" evidence="1">
    <location>
        <begin position="429"/>
        <end position="493"/>
    </location>
</feature>
<evidence type="ECO:0000259" key="2">
    <source>
        <dbReference type="PROSITE" id="PS50994"/>
    </source>
</evidence>
<dbReference type="EMBL" id="BKCJ010000742">
    <property type="protein sequence ID" value="GEU35882.1"/>
    <property type="molecule type" value="Genomic_DNA"/>
</dbReference>
<dbReference type="InterPro" id="IPR012337">
    <property type="entry name" value="RNaseH-like_sf"/>
</dbReference>
<dbReference type="InterPro" id="IPR057670">
    <property type="entry name" value="SH3_retrovirus"/>
</dbReference>
<dbReference type="PANTHER" id="PTHR11439">
    <property type="entry name" value="GAG-POL-RELATED RETROTRANSPOSON"/>
    <property type="match status" value="1"/>
</dbReference>
<dbReference type="CDD" id="cd09272">
    <property type="entry name" value="RNase_HI_RT_Ty1"/>
    <property type="match status" value="1"/>
</dbReference>
<feature type="region of interest" description="Disordered" evidence="1">
    <location>
        <begin position="166"/>
        <end position="195"/>
    </location>
</feature>
<dbReference type="PANTHER" id="PTHR11439:SF524">
    <property type="entry name" value="RNA-DIRECTED DNA POLYMERASE, PROTEIN KINASE RLK-PELLE-DLSV FAMILY"/>
    <property type="match status" value="1"/>
</dbReference>
<evidence type="ECO:0000256" key="1">
    <source>
        <dbReference type="SAM" id="MobiDB-lite"/>
    </source>
</evidence>
<comment type="caution">
    <text evidence="3">The sequence shown here is derived from an EMBL/GenBank/DDBJ whole genome shotgun (WGS) entry which is preliminary data.</text>
</comment>
<dbReference type="PROSITE" id="PS50994">
    <property type="entry name" value="INTEGRASE"/>
    <property type="match status" value="1"/>
</dbReference>
<evidence type="ECO:0000313" key="3">
    <source>
        <dbReference type="EMBL" id="GEU35882.1"/>
    </source>
</evidence>
<name>A0A6L2JGR7_TANCI</name>
<dbReference type="InterPro" id="IPR001584">
    <property type="entry name" value="Integrase_cat-core"/>
</dbReference>
<proteinExistence type="predicted"/>
<feature type="compositionally biased region" description="Basic residues" evidence="1">
    <location>
        <begin position="174"/>
        <end position="189"/>
    </location>
</feature>
<dbReference type="Gene3D" id="3.30.420.10">
    <property type="entry name" value="Ribonuclease H-like superfamily/Ribonuclease H"/>
    <property type="match status" value="1"/>
</dbReference>
<organism evidence="3">
    <name type="scientific">Tanacetum cinerariifolium</name>
    <name type="common">Dalmatian daisy</name>
    <name type="synonym">Chrysanthemum cinerariifolium</name>
    <dbReference type="NCBI Taxonomy" id="118510"/>
    <lineage>
        <taxon>Eukaryota</taxon>
        <taxon>Viridiplantae</taxon>
        <taxon>Streptophyta</taxon>
        <taxon>Embryophyta</taxon>
        <taxon>Tracheophyta</taxon>
        <taxon>Spermatophyta</taxon>
        <taxon>Magnoliopsida</taxon>
        <taxon>eudicotyledons</taxon>
        <taxon>Gunneridae</taxon>
        <taxon>Pentapetalae</taxon>
        <taxon>asterids</taxon>
        <taxon>campanulids</taxon>
        <taxon>Asterales</taxon>
        <taxon>Asteraceae</taxon>
        <taxon>Asteroideae</taxon>
        <taxon>Anthemideae</taxon>
        <taxon>Anthemidinae</taxon>
        <taxon>Tanacetum</taxon>
    </lineage>
</organism>
<dbReference type="InterPro" id="IPR036397">
    <property type="entry name" value="RNaseH_sf"/>
</dbReference>
<feature type="domain" description="Integrase catalytic" evidence="2">
    <location>
        <begin position="233"/>
        <end position="322"/>
    </location>
</feature>
<dbReference type="InterPro" id="IPR013103">
    <property type="entry name" value="RVT_2"/>
</dbReference>
<dbReference type="AlphaFoldDB" id="A0A6L2JGR7"/>
<dbReference type="Pfam" id="PF07727">
    <property type="entry name" value="RVT_2"/>
    <property type="match status" value="1"/>
</dbReference>